<dbReference type="Gene3D" id="2.60.40.10">
    <property type="entry name" value="Immunoglobulins"/>
    <property type="match status" value="1"/>
</dbReference>
<feature type="domain" description="PKD/Chitinase" evidence="2">
    <location>
        <begin position="124"/>
        <end position="205"/>
    </location>
</feature>
<feature type="signal peptide" evidence="1">
    <location>
        <begin position="1"/>
        <end position="21"/>
    </location>
</feature>
<dbReference type="InterPro" id="IPR022409">
    <property type="entry name" value="PKD/Chitinase_dom"/>
</dbReference>
<dbReference type="EMBL" id="VOOR01000001">
    <property type="protein sequence ID" value="TXB70158.1"/>
    <property type="molecule type" value="Genomic_DNA"/>
</dbReference>
<comment type="caution">
    <text evidence="3">The sequence shown here is derived from an EMBL/GenBank/DDBJ whole genome shotgun (WGS) entry which is preliminary data.</text>
</comment>
<evidence type="ECO:0000313" key="4">
    <source>
        <dbReference type="Proteomes" id="UP000321580"/>
    </source>
</evidence>
<name>A0A5C6S5Q7_9BACT</name>
<proteinExistence type="predicted"/>
<accession>A0A5C6S5Q7</accession>
<dbReference type="SUPFAM" id="SSF49299">
    <property type="entry name" value="PKD domain"/>
    <property type="match status" value="1"/>
</dbReference>
<evidence type="ECO:0000256" key="1">
    <source>
        <dbReference type="SAM" id="SignalP"/>
    </source>
</evidence>
<dbReference type="Gene3D" id="2.60.120.260">
    <property type="entry name" value="Galactose-binding domain-like"/>
    <property type="match status" value="2"/>
</dbReference>
<keyword evidence="4" id="KW-1185">Reference proteome</keyword>
<reference evidence="3 4" key="1">
    <citation type="submission" date="2019-08" db="EMBL/GenBank/DDBJ databases">
        <title>Genome of Phaeodactylibacter luteus.</title>
        <authorList>
            <person name="Bowman J.P."/>
        </authorList>
    </citation>
    <scope>NUCLEOTIDE SEQUENCE [LARGE SCALE GENOMIC DNA]</scope>
    <source>
        <strain evidence="3 4">KCTC 42180</strain>
    </source>
</reference>
<evidence type="ECO:0000259" key="2">
    <source>
        <dbReference type="SMART" id="SM00089"/>
    </source>
</evidence>
<keyword evidence="1" id="KW-0732">Signal</keyword>
<dbReference type="RefSeq" id="WP_147165389.1">
    <property type="nucleotide sequence ID" value="NZ_VOOR01000001.1"/>
</dbReference>
<evidence type="ECO:0000313" key="3">
    <source>
        <dbReference type="EMBL" id="TXB70158.1"/>
    </source>
</evidence>
<protein>
    <recommendedName>
        <fullName evidence="2">PKD/Chitinase domain-containing protein</fullName>
    </recommendedName>
</protein>
<organism evidence="3 4">
    <name type="scientific">Phaeodactylibacter luteus</name>
    <dbReference type="NCBI Taxonomy" id="1564516"/>
    <lineage>
        <taxon>Bacteria</taxon>
        <taxon>Pseudomonadati</taxon>
        <taxon>Bacteroidota</taxon>
        <taxon>Saprospiria</taxon>
        <taxon>Saprospirales</taxon>
        <taxon>Haliscomenobacteraceae</taxon>
        <taxon>Phaeodactylibacter</taxon>
    </lineage>
</organism>
<dbReference type="PROSITE" id="PS51257">
    <property type="entry name" value="PROKAR_LIPOPROTEIN"/>
    <property type="match status" value="1"/>
</dbReference>
<dbReference type="InterPro" id="IPR035986">
    <property type="entry name" value="PKD_dom_sf"/>
</dbReference>
<dbReference type="OrthoDB" id="5381604at2"/>
<dbReference type="SMART" id="SM00089">
    <property type="entry name" value="PKD"/>
    <property type="match status" value="2"/>
</dbReference>
<gene>
    <name evidence="3" type="ORF">FRY97_00190</name>
</gene>
<dbReference type="Proteomes" id="UP000321580">
    <property type="component" value="Unassembled WGS sequence"/>
</dbReference>
<feature type="chain" id="PRO_5023016471" description="PKD/Chitinase domain-containing protein" evidence="1">
    <location>
        <begin position="22"/>
        <end position="518"/>
    </location>
</feature>
<dbReference type="CDD" id="cd00146">
    <property type="entry name" value="PKD"/>
    <property type="match status" value="1"/>
</dbReference>
<sequence>MKILKYIAFFFLLGLLGTACEEDNSIPQLEGIPAPDNISALFTIANDNSGRVSIRPDARGVTQFTVDYGDGSGLSEPFAPGQSTEHVYTEGSYPVTIMAMGVNGKVAEYTQELTVAFEAPQNLVVDILPVPGDPFSFDVSATADLETFFEVTFGEIADEVPQPFMEGETVRYTYAEVGTYEITVTARSGGAASLSQSSTITVSNPVLMPIDFENPTLSYTFTNFGGAGTAVVDNPDVSEGNVSSRVAELAKGEGSEVWAGSFIELGEPIDFSAGQKIRMKVWSPQAGIPILLKLENLENGGELFHEVTVTNTAANAWEELIFDFAEADFSFTYQRVVVFFDFGTNGTGASYYFDDIEVTDGSAENNLPMDFESPDINYEFTGFGGASAEVIANPDASGANSSANVAALSKSEGSEVWAGVLTNLSSPINFGAQQKIRMKTWSPTAGINVLLKVENLDNADIFYEVQVQNTVANAWEELEFDFSGIDIGNSYQRIVVFFDFGTNGTGATYYFDEITLAD</sequence>
<feature type="domain" description="PKD/Chitinase" evidence="2">
    <location>
        <begin position="39"/>
        <end position="118"/>
    </location>
</feature>
<dbReference type="AlphaFoldDB" id="A0A5C6S5Q7"/>
<dbReference type="InterPro" id="IPR013783">
    <property type="entry name" value="Ig-like_fold"/>
</dbReference>